<dbReference type="GO" id="GO:0003677">
    <property type="term" value="F:DNA binding"/>
    <property type="evidence" value="ECO:0007669"/>
    <property type="project" value="UniProtKB-UniRule"/>
</dbReference>
<dbReference type="PANTHER" id="PTHR48112">
    <property type="entry name" value="HIGH MOBILITY GROUP PROTEIN DSP1"/>
    <property type="match status" value="1"/>
</dbReference>
<evidence type="ECO:0000259" key="5">
    <source>
        <dbReference type="PROSITE" id="PS50118"/>
    </source>
</evidence>
<dbReference type="InterPro" id="IPR009071">
    <property type="entry name" value="HMG_box_dom"/>
</dbReference>
<dbReference type="PANTHER" id="PTHR48112:SF22">
    <property type="entry name" value="MITOCHONDRIAL TRANSCRIPTION FACTOR A, ISOFORM B"/>
    <property type="match status" value="1"/>
</dbReference>
<gene>
    <name evidence="6" type="ORF">BpHYR1_039534</name>
</gene>
<proteinExistence type="predicted"/>
<dbReference type="Proteomes" id="UP000276133">
    <property type="component" value="Unassembled WGS sequence"/>
</dbReference>
<reference evidence="6 7" key="1">
    <citation type="journal article" date="2018" name="Sci. Rep.">
        <title>Genomic signatures of local adaptation to the degree of environmental predictability in rotifers.</title>
        <authorList>
            <person name="Franch-Gras L."/>
            <person name="Hahn C."/>
            <person name="Garcia-Roger E.M."/>
            <person name="Carmona M.J."/>
            <person name="Serra M."/>
            <person name="Gomez A."/>
        </authorList>
    </citation>
    <scope>NUCLEOTIDE SEQUENCE [LARGE SCALE GENOMIC DNA]</scope>
    <source>
        <strain evidence="6">HYR1</strain>
    </source>
</reference>
<dbReference type="SUPFAM" id="SSF47095">
    <property type="entry name" value="HMG-box"/>
    <property type="match status" value="2"/>
</dbReference>
<dbReference type="InterPro" id="IPR050342">
    <property type="entry name" value="HMGB"/>
</dbReference>
<dbReference type="GO" id="GO:0005634">
    <property type="term" value="C:nucleus"/>
    <property type="evidence" value="ECO:0007669"/>
    <property type="project" value="UniProtKB-UniRule"/>
</dbReference>
<keyword evidence="3" id="KW-0175">Coiled coil</keyword>
<dbReference type="Gene3D" id="1.10.30.10">
    <property type="entry name" value="High mobility group box domain"/>
    <property type="match status" value="2"/>
</dbReference>
<keyword evidence="7" id="KW-1185">Reference proteome</keyword>
<sequence length="470" mass="55946">MNSRKIFLRQACLRRRLTRKTSMVARCIDKYSTTLNSSRITWIEFKLDHKLFGFELMSITSMNFNNGLNFDCLDDIQWNTELFISPKKNSKSGFFFSKSEQRLEIFFFKKKSGLELDLRFVTFKQYHEVIKNNMLYSVHFVSIIKKKTQPKMLKNLIFQSSRCFTKLNLLPKQLTLVNLKYQTTISNYHDIEGYKPVFMNYSTSVSYPKDYLQKIIDIQRHEKITPYLFFVKEQLKFNNHNGNLDVSQKKKIKEIGERWTSMSEADKKAFLIYKIYLLKYIDLSVKNREDLTQQKKNLLSTLNEDEKKLQRFKKLKEIRIKKEKIKQNAPKRPKGAFILYCDSLDRGDAHVKDFLRGAAAKWKQMAEQDRQKFFFQANELMEQYKIDYTEWEKKMIEKGKKNLLRKKSVAEINSTSLKKPKNKRAKNMMTKSAKRQSVKKSAKKTDSTIDYQPRTPDSNNILKIRERGKF</sequence>
<evidence type="ECO:0000313" key="6">
    <source>
        <dbReference type="EMBL" id="RNA38568.1"/>
    </source>
</evidence>
<dbReference type="CDD" id="cd00084">
    <property type="entry name" value="HMG-box_SF"/>
    <property type="match status" value="1"/>
</dbReference>
<dbReference type="EMBL" id="REGN01000854">
    <property type="protein sequence ID" value="RNA38568.1"/>
    <property type="molecule type" value="Genomic_DNA"/>
</dbReference>
<feature type="compositionally biased region" description="Basic residues" evidence="4">
    <location>
        <begin position="418"/>
        <end position="442"/>
    </location>
</feature>
<dbReference type="SMART" id="SM00398">
    <property type="entry name" value="HMG"/>
    <property type="match status" value="1"/>
</dbReference>
<evidence type="ECO:0000256" key="4">
    <source>
        <dbReference type="SAM" id="MobiDB-lite"/>
    </source>
</evidence>
<dbReference type="PROSITE" id="PS50118">
    <property type="entry name" value="HMG_BOX_2"/>
    <property type="match status" value="1"/>
</dbReference>
<evidence type="ECO:0000256" key="2">
    <source>
        <dbReference type="PROSITE-ProRule" id="PRU00267"/>
    </source>
</evidence>
<keyword evidence="1 2" id="KW-0238">DNA-binding</keyword>
<name>A0A3M7SSN0_BRAPC</name>
<accession>A0A3M7SSN0</accession>
<feature type="domain" description="HMG box" evidence="5">
    <location>
        <begin position="330"/>
        <end position="392"/>
    </location>
</feature>
<dbReference type="AlphaFoldDB" id="A0A3M7SSN0"/>
<evidence type="ECO:0000256" key="1">
    <source>
        <dbReference type="ARBA" id="ARBA00023125"/>
    </source>
</evidence>
<feature type="coiled-coil region" evidence="3">
    <location>
        <begin position="288"/>
        <end position="315"/>
    </location>
</feature>
<feature type="DNA-binding region" description="HMG box" evidence="2">
    <location>
        <begin position="330"/>
        <end position="392"/>
    </location>
</feature>
<evidence type="ECO:0000313" key="7">
    <source>
        <dbReference type="Proteomes" id="UP000276133"/>
    </source>
</evidence>
<dbReference type="OrthoDB" id="5550281at2759"/>
<evidence type="ECO:0000256" key="3">
    <source>
        <dbReference type="SAM" id="Coils"/>
    </source>
</evidence>
<organism evidence="6 7">
    <name type="scientific">Brachionus plicatilis</name>
    <name type="common">Marine rotifer</name>
    <name type="synonym">Brachionus muelleri</name>
    <dbReference type="NCBI Taxonomy" id="10195"/>
    <lineage>
        <taxon>Eukaryota</taxon>
        <taxon>Metazoa</taxon>
        <taxon>Spiralia</taxon>
        <taxon>Gnathifera</taxon>
        <taxon>Rotifera</taxon>
        <taxon>Eurotatoria</taxon>
        <taxon>Monogononta</taxon>
        <taxon>Pseudotrocha</taxon>
        <taxon>Ploima</taxon>
        <taxon>Brachionidae</taxon>
        <taxon>Brachionus</taxon>
    </lineage>
</organism>
<dbReference type="STRING" id="10195.A0A3M7SSN0"/>
<dbReference type="GO" id="GO:0006357">
    <property type="term" value="P:regulation of transcription by RNA polymerase II"/>
    <property type="evidence" value="ECO:0007669"/>
    <property type="project" value="TreeGrafter"/>
</dbReference>
<keyword evidence="2" id="KW-0539">Nucleus</keyword>
<dbReference type="InterPro" id="IPR036910">
    <property type="entry name" value="HMG_box_dom_sf"/>
</dbReference>
<comment type="caution">
    <text evidence="6">The sequence shown here is derived from an EMBL/GenBank/DDBJ whole genome shotgun (WGS) entry which is preliminary data.</text>
</comment>
<feature type="region of interest" description="Disordered" evidence="4">
    <location>
        <begin position="413"/>
        <end position="470"/>
    </location>
</feature>
<protein>
    <submittedName>
        <fullName evidence="6">Transcription factor mitochondrial</fullName>
    </submittedName>
</protein>